<dbReference type="Proteomes" id="UP000249464">
    <property type="component" value="Unassembled WGS sequence"/>
</dbReference>
<dbReference type="EMBL" id="FQNC01000015">
    <property type="protein sequence ID" value="SGY18024.1"/>
    <property type="molecule type" value="Genomic_DNA"/>
</dbReference>
<keyword evidence="2" id="KW-1185">Reference proteome</keyword>
<reference evidence="1 2" key="1">
    <citation type="submission" date="2016-11" db="EMBL/GenBank/DDBJ databases">
        <authorList>
            <person name="Jaros S."/>
            <person name="Januszkiewicz K."/>
            <person name="Wedrychowicz H."/>
        </authorList>
    </citation>
    <scope>NUCLEOTIDE SEQUENCE [LARGE SCALE GENOMIC DNA]</scope>
</reference>
<gene>
    <name evidence="1" type="primary">BQ5605_C015g07955</name>
    <name evidence="1" type="ORF">BQ5605_C015G07955</name>
</gene>
<name>A0A2X0NWI2_9BASI</name>
<evidence type="ECO:0000313" key="2">
    <source>
        <dbReference type="Proteomes" id="UP000249464"/>
    </source>
</evidence>
<accession>A0A2X0NWI2</accession>
<dbReference type="AlphaFoldDB" id="A0A2X0NWI2"/>
<sequence length="452" mass="50717">MSNRPPPEVLLQIVSFSVAPASYHAWTSRSGALRSYCTVSAQWRDVAQALLIQAPVIKTEAVAQRFLARLGAVSIIPSSSLLSNIDHRVGELDLDRDDDDDAIPNQVIELRLGDNEIFTSWTNGFSNIVSRCKGIKRLFVLNADQVILAELGNHSSQSFRPNLHYFYGCNLQFAPPAYYSIPLPPASPSLAPPTPLQIPTLVLPFRFMSLSHSGLPLLISPNSLPHLTHLSLYDVYRSYGLDDAIDPDINNYALLLRTLGPQLKAAKLDLVLYPSFDFDTWLPTLASESRSLTSNTPQDDRYRAGGRLQLFQVSSYEPPSLFLLLQACQSLEVIIADVFPLDRDTRTHLLGPTPHSFVGHANLRRIRFRRGPILVDDSREVENYSVDHRRFQQGSAQEETKLIQNVWGEGVKVAYDVDQSKEGRQRWGLEDEEARFGLTFEAYCLEEGVRVE</sequence>
<protein>
    <submittedName>
        <fullName evidence="1">BQ5605_C015g07955 protein</fullName>
    </submittedName>
</protein>
<proteinExistence type="predicted"/>
<evidence type="ECO:0000313" key="1">
    <source>
        <dbReference type="EMBL" id="SGY18024.1"/>
    </source>
</evidence>
<organism evidence="1 2">
    <name type="scientific">Microbotryum silenes-dioicae</name>
    <dbReference type="NCBI Taxonomy" id="796604"/>
    <lineage>
        <taxon>Eukaryota</taxon>
        <taxon>Fungi</taxon>
        <taxon>Dikarya</taxon>
        <taxon>Basidiomycota</taxon>
        <taxon>Pucciniomycotina</taxon>
        <taxon>Microbotryomycetes</taxon>
        <taxon>Microbotryales</taxon>
        <taxon>Microbotryaceae</taxon>
        <taxon>Microbotryum</taxon>
    </lineage>
</organism>